<dbReference type="AlphaFoldDB" id="A0ABD1QWN0"/>
<sequence>MATCISSPSSSSAKSTTMTKTENEKSYSNNEVVNKNVLRVDDDCFEDSGHEIGRDNGFGLNDEMCREDGEIVPNVGMKFKDDNEVYEFYKIYAYRLGFLVRKTNFEGG</sequence>
<feature type="compositionally biased region" description="Low complexity" evidence="1">
    <location>
        <begin position="1"/>
        <end position="20"/>
    </location>
</feature>
<comment type="caution">
    <text evidence="2">The sequence shown here is derived from an EMBL/GenBank/DDBJ whole genome shotgun (WGS) entry which is preliminary data.</text>
</comment>
<accession>A0ABD1QWN0</accession>
<reference evidence="3" key="1">
    <citation type="submission" date="2024-07" db="EMBL/GenBank/DDBJ databases">
        <title>Two chromosome-level genome assemblies of Korean endemic species Abeliophyllum distichum and Forsythia ovata (Oleaceae).</title>
        <authorList>
            <person name="Jang H."/>
        </authorList>
    </citation>
    <scope>NUCLEOTIDE SEQUENCE [LARGE SCALE GENOMIC DNA]</scope>
</reference>
<name>A0ABD1QWN0_9LAMI</name>
<gene>
    <name evidence="2" type="ORF">Adt_32869</name>
</gene>
<proteinExistence type="predicted"/>
<protein>
    <submittedName>
        <fullName evidence="2">Protein FAR-RED IMPAIRED RESPONSE 1-like</fullName>
    </submittedName>
</protein>
<feature type="region of interest" description="Disordered" evidence="1">
    <location>
        <begin position="1"/>
        <end position="29"/>
    </location>
</feature>
<dbReference type="EMBL" id="JBFOLK010000010">
    <property type="protein sequence ID" value="KAL2479903.1"/>
    <property type="molecule type" value="Genomic_DNA"/>
</dbReference>
<organism evidence="2 3">
    <name type="scientific">Abeliophyllum distichum</name>
    <dbReference type="NCBI Taxonomy" id="126358"/>
    <lineage>
        <taxon>Eukaryota</taxon>
        <taxon>Viridiplantae</taxon>
        <taxon>Streptophyta</taxon>
        <taxon>Embryophyta</taxon>
        <taxon>Tracheophyta</taxon>
        <taxon>Spermatophyta</taxon>
        <taxon>Magnoliopsida</taxon>
        <taxon>eudicotyledons</taxon>
        <taxon>Gunneridae</taxon>
        <taxon>Pentapetalae</taxon>
        <taxon>asterids</taxon>
        <taxon>lamiids</taxon>
        <taxon>Lamiales</taxon>
        <taxon>Oleaceae</taxon>
        <taxon>Forsythieae</taxon>
        <taxon>Abeliophyllum</taxon>
    </lineage>
</organism>
<evidence type="ECO:0000313" key="2">
    <source>
        <dbReference type="EMBL" id="KAL2479903.1"/>
    </source>
</evidence>
<evidence type="ECO:0000256" key="1">
    <source>
        <dbReference type="SAM" id="MobiDB-lite"/>
    </source>
</evidence>
<keyword evidence="3" id="KW-1185">Reference proteome</keyword>
<dbReference type="Proteomes" id="UP001604336">
    <property type="component" value="Unassembled WGS sequence"/>
</dbReference>
<evidence type="ECO:0000313" key="3">
    <source>
        <dbReference type="Proteomes" id="UP001604336"/>
    </source>
</evidence>